<dbReference type="EMBL" id="CAJNOK010054941">
    <property type="protein sequence ID" value="CAF1617576.1"/>
    <property type="molecule type" value="Genomic_DNA"/>
</dbReference>
<evidence type="ECO:0000313" key="2">
    <source>
        <dbReference type="EMBL" id="CAF4435180.1"/>
    </source>
</evidence>
<evidence type="ECO:0000313" key="3">
    <source>
        <dbReference type="Proteomes" id="UP000677228"/>
    </source>
</evidence>
<reference evidence="1" key="1">
    <citation type="submission" date="2021-02" db="EMBL/GenBank/DDBJ databases">
        <authorList>
            <person name="Nowell W R."/>
        </authorList>
    </citation>
    <scope>NUCLEOTIDE SEQUENCE</scope>
</reference>
<protein>
    <submittedName>
        <fullName evidence="1">Uncharacterized protein</fullName>
    </submittedName>
</protein>
<dbReference type="AlphaFoldDB" id="A0A8S2G3Z4"/>
<accession>A0A8S2G3Z4</accession>
<dbReference type="Proteomes" id="UP000682733">
    <property type="component" value="Unassembled WGS sequence"/>
</dbReference>
<comment type="caution">
    <text evidence="1">The sequence shown here is derived from an EMBL/GenBank/DDBJ whole genome shotgun (WGS) entry which is preliminary data.</text>
</comment>
<dbReference type="EMBL" id="CAJOBA010079601">
    <property type="protein sequence ID" value="CAF4435180.1"/>
    <property type="molecule type" value="Genomic_DNA"/>
</dbReference>
<evidence type="ECO:0000313" key="1">
    <source>
        <dbReference type="EMBL" id="CAF1617576.1"/>
    </source>
</evidence>
<organism evidence="1 3">
    <name type="scientific">Didymodactylos carnosus</name>
    <dbReference type="NCBI Taxonomy" id="1234261"/>
    <lineage>
        <taxon>Eukaryota</taxon>
        <taxon>Metazoa</taxon>
        <taxon>Spiralia</taxon>
        <taxon>Gnathifera</taxon>
        <taxon>Rotifera</taxon>
        <taxon>Eurotatoria</taxon>
        <taxon>Bdelloidea</taxon>
        <taxon>Philodinida</taxon>
        <taxon>Philodinidae</taxon>
        <taxon>Didymodactylos</taxon>
    </lineage>
</organism>
<name>A0A8S2G3Z4_9BILA</name>
<proteinExistence type="predicted"/>
<feature type="non-terminal residue" evidence="1">
    <location>
        <position position="1"/>
    </location>
</feature>
<sequence>IAPRYAGFNSDRTAPEMRKLTWVLEKARIYQDRAASVRDHSDRAATDANS</sequence>
<gene>
    <name evidence="1" type="ORF">OVA965_LOCUS43012</name>
    <name evidence="2" type="ORF">TMI583_LOCUS45110</name>
</gene>
<dbReference type="Proteomes" id="UP000677228">
    <property type="component" value="Unassembled WGS sequence"/>
</dbReference>